<dbReference type="AlphaFoldDB" id="A0AAN9MR69"/>
<sequence length="288" mass="31714">MFHSQKFSFSLAKKNLGAEDLASNLKSFLVNVGNVTAWTAGLTNFCWNSIDVKRAFGISGFAALIFSLFLIPEIMGSLTEMVDVGILNSDLLDCTLPSVGSSFTCCLDGGHLKLSNSCNSMSCILEILIAQGPTIYFPNDAYTTILQLESNMLHSSHNLLNLNPELLLADSLSFVMVGYQNPEMSTERSRIFVGVAYCHRVVSCPNRVVNPLEDPFYLYLASVDVIATIRWALESRDVLAQQRGKCLGLRLRKAVSQSNQLNKNVNQCSMTTSTGLQIFVVRKMISTD</sequence>
<keyword evidence="1" id="KW-1133">Transmembrane helix</keyword>
<keyword evidence="3" id="KW-1185">Reference proteome</keyword>
<evidence type="ECO:0000256" key="1">
    <source>
        <dbReference type="SAM" id="Phobius"/>
    </source>
</evidence>
<name>A0AAN9MR69_CANGL</name>
<feature type="transmembrane region" description="Helical" evidence="1">
    <location>
        <begin position="55"/>
        <end position="75"/>
    </location>
</feature>
<gene>
    <name evidence="2" type="ORF">VNO77_01420</name>
</gene>
<evidence type="ECO:0000313" key="3">
    <source>
        <dbReference type="Proteomes" id="UP001367508"/>
    </source>
</evidence>
<dbReference type="Proteomes" id="UP001367508">
    <property type="component" value="Unassembled WGS sequence"/>
</dbReference>
<organism evidence="2 3">
    <name type="scientific">Canavalia gladiata</name>
    <name type="common">Sword bean</name>
    <name type="synonym">Dolichos gladiatus</name>
    <dbReference type="NCBI Taxonomy" id="3824"/>
    <lineage>
        <taxon>Eukaryota</taxon>
        <taxon>Viridiplantae</taxon>
        <taxon>Streptophyta</taxon>
        <taxon>Embryophyta</taxon>
        <taxon>Tracheophyta</taxon>
        <taxon>Spermatophyta</taxon>
        <taxon>Magnoliopsida</taxon>
        <taxon>eudicotyledons</taxon>
        <taxon>Gunneridae</taxon>
        <taxon>Pentapetalae</taxon>
        <taxon>rosids</taxon>
        <taxon>fabids</taxon>
        <taxon>Fabales</taxon>
        <taxon>Fabaceae</taxon>
        <taxon>Papilionoideae</taxon>
        <taxon>50 kb inversion clade</taxon>
        <taxon>NPAAA clade</taxon>
        <taxon>indigoferoid/millettioid clade</taxon>
        <taxon>Phaseoleae</taxon>
        <taxon>Canavalia</taxon>
    </lineage>
</organism>
<keyword evidence="1" id="KW-0472">Membrane</keyword>
<accession>A0AAN9MR69</accession>
<comment type="caution">
    <text evidence="2">The sequence shown here is derived from an EMBL/GenBank/DDBJ whole genome shotgun (WGS) entry which is preliminary data.</text>
</comment>
<evidence type="ECO:0000313" key="2">
    <source>
        <dbReference type="EMBL" id="KAK7359460.1"/>
    </source>
</evidence>
<protein>
    <submittedName>
        <fullName evidence="2">Uncharacterized protein</fullName>
    </submittedName>
</protein>
<reference evidence="2 3" key="1">
    <citation type="submission" date="2024-01" db="EMBL/GenBank/DDBJ databases">
        <title>The genomes of 5 underutilized Papilionoideae crops provide insights into root nodulation and disease resistanc.</title>
        <authorList>
            <person name="Jiang F."/>
        </authorList>
    </citation>
    <scope>NUCLEOTIDE SEQUENCE [LARGE SCALE GENOMIC DNA]</scope>
    <source>
        <strain evidence="2">LVBAO_FW01</strain>
        <tissue evidence="2">Leaves</tissue>
    </source>
</reference>
<keyword evidence="1" id="KW-0812">Transmembrane</keyword>
<dbReference type="EMBL" id="JAYMYQ010000001">
    <property type="protein sequence ID" value="KAK7359460.1"/>
    <property type="molecule type" value="Genomic_DNA"/>
</dbReference>
<proteinExistence type="predicted"/>